<evidence type="ECO:0000313" key="11">
    <source>
        <dbReference type="Proteomes" id="UP000184248"/>
    </source>
</evidence>
<dbReference type="RefSeq" id="WP_064699221.1">
    <property type="nucleotide sequence ID" value="NZ_BDEO01000006.1"/>
</dbReference>
<reference evidence="11" key="1">
    <citation type="submission" date="2016-11" db="EMBL/GenBank/DDBJ databases">
        <authorList>
            <person name="Varghese N."/>
            <person name="Submissions S."/>
        </authorList>
    </citation>
    <scope>NUCLEOTIDE SEQUENCE [LARGE SCALE GENOMIC DNA]</scope>
    <source>
        <strain evidence="11">ALO Sharm</strain>
    </source>
</reference>
<dbReference type="Pfam" id="PF08240">
    <property type="entry name" value="ADH_N"/>
    <property type="match status" value="1"/>
</dbReference>
<dbReference type="Pfam" id="PF00107">
    <property type="entry name" value="ADH_zinc_N"/>
    <property type="match status" value="1"/>
</dbReference>
<protein>
    <submittedName>
        <fullName evidence="10">Glutathione-independent formaldehyde dehydrogenase</fullName>
    </submittedName>
</protein>
<dbReference type="Gene3D" id="3.90.180.10">
    <property type="entry name" value="Medium-chain alcohol dehydrogenases, catalytic domain"/>
    <property type="match status" value="1"/>
</dbReference>
<feature type="domain" description="Alcohol dehydrogenase-like C-terminal" evidence="8">
    <location>
        <begin position="197"/>
        <end position="267"/>
    </location>
</feature>
<evidence type="ECO:0000259" key="8">
    <source>
        <dbReference type="Pfam" id="PF00107"/>
    </source>
</evidence>
<dbReference type="InterPro" id="IPR013149">
    <property type="entry name" value="ADH-like_C"/>
</dbReference>
<evidence type="ECO:0000256" key="1">
    <source>
        <dbReference type="ARBA" id="ARBA00001947"/>
    </source>
</evidence>
<accession>A0A1M6SXX6</accession>
<evidence type="ECO:0000256" key="7">
    <source>
        <dbReference type="RuleBase" id="RU361277"/>
    </source>
</evidence>
<dbReference type="InterPro" id="IPR011032">
    <property type="entry name" value="GroES-like_sf"/>
</dbReference>
<dbReference type="InterPro" id="IPR014184">
    <property type="entry name" value="HCHO_DH_non_GSH"/>
</dbReference>
<sequence>MSTANRGVVYKGPGQVAVESIPYPELALGNRKCQHGVILKVVTTNICGSDQHMVRGRTTAPEGLVLGHEITGIVIETGRDVEFLKPGDMVSVPFNIACGRCRNCKEGQTGICLNVNPARPGAAYGYVDMGGWVGGQTDYVMVPYADFNLLKFPDADQAMEKIRDLTLLSDIFPTGFHGCVTAGVGPGSTVYIAGAGPVGLAAAVSAQLLGAACVIVGDMIEERLAQARSFGCETIDLTQDGDMADKIEVILGEREVDAFVDCVGFEAHACGCNHGKEAPAAVLNSAMSLTRAGGKIGIPGLYVTEDPGAADEAAKQGSLSMRFGQGWAKSHSFHTGQCPVMKYHRPLMQAILFDKVKIADAVNVQMITLDEAPKGYADFDGGAAKKFVMDPHGSVAA</sequence>
<keyword evidence="5" id="KW-0560">Oxidoreductase</keyword>
<gene>
    <name evidence="10" type="ORF">SAMN05192556_103148</name>
</gene>
<dbReference type="NCBIfam" id="TIGR02819">
    <property type="entry name" value="fdhA_non_GSH"/>
    <property type="match status" value="1"/>
</dbReference>
<keyword evidence="3 7" id="KW-0479">Metal-binding</keyword>
<dbReference type="Gene3D" id="3.40.50.720">
    <property type="entry name" value="NAD(P)-binding Rossmann-like Domain"/>
    <property type="match status" value="1"/>
</dbReference>
<dbReference type="InterPro" id="IPR013154">
    <property type="entry name" value="ADH-like_N"/>
</dbReference>
<name>A0A1M6SXX6_9GAMM</name>
<evidence type="ECO:0000256" key="2">
    <source>
        <dbReference type="ARBA" id="ARBA00008072"/>
    </source>
</evidence>
<organism evidence="10 11">
    <name type="scientific">Halomonas caseinilytica</name>
    <dbReference type="NCBI Taxonomy" id="438744"/>
    <lineage>
        <taxon>Bacteria</taxon>
        <taxon>Pseudomonadati</taxon>
        <taxon>Pseudomonadota</taxon>
        <taxon>Gammaproteobacteria</taxon>
        <taxon>Oceanospirillales</taxon>
        <taxon>Halomonadaceae</taxon>
        <taxon>Halomonas</taxon>
    </lineage>
</organism>
<evidence type="ECO:0000256" key="4">
    <source>
        <dbReference type="ARBA" id="ARBA00022833"/>
    </source>
</evidence>
<keyword evidence="11" id="KW-1185">Reference proteome</keyword>
<dbReference type="AlphaFoldDB" id="A0A1M6SXX6"/>
<comment type="similarity">
    <text evidence="2 7">Belongs to the zinc-containing alcohol dehydrogenase family.</text>
</comment>
<dbReference type="InterPro" id="IPR002328">
    <property type="entry name" value="ADH_Zn_CS"/>
</dbReference>
<evidence type="ECO:0000313" key="10">
    <source>
        <dbReference type="EMBL" id="SHK49529.1"/>
    </source>
</evidence>
<dbReference type="SUPFAM" id="SSF51735">
    <property type="entry name" value="NAD(P)-binding Rossmann-fold domains"/>
    <property type="match status" value="1"/>
</dbReference>
<feature type="domain" description="Alcohol dehydrogenase-like N-terminal" evidence="9">
    <location>
        <begin position="35"/>
        <end position="153"/>
    </location>
</feature>
<dbReference type="EMBL" id="FRAL01000003">
    <property type="protein sequence ID" value="SHK49529.1"/>
    <property type="molecule type" value="Genomic_DNA"/>
</dbReference>
<keyword evidence="4 7" id="KW-0862">Zinc</keyword>
<dbReference type="OrthoDB" id="9773078at2"/>
<dbReference type="Proteomes" id="UP000184248">
    <property type="component" value="Unassembled WGS sequence"/>
</dbReference>
<dbReference type="InterPro" id="IPR036291">
    <property type="entry name" value="NAD(P)-bd_dom_sf"/>
</dbReference>
<comment type="cofactor">
    <cofactor evidence="1 7">
        <name>Zn(2+)</name>
        <dbReference type="ChEBI" id="CHEBI:29105"/>
    </cofactor>
</comment>
<dbReference type="PROSITE" id="PS00059">
    <property type="entry name" value="ADH_ZINC"/>
    <property type="match status" value="1"/>
</dbReference>
<dbReference type="GO" id="GO:0008270">
    <property type="term" value="F:zinc ion binding"/>
    <property type="evidence" value="ECO:0007669"/>
    <property type="project" value="InterPro"/>
</dbReference>
<dbReference type="PANTHER" id="PTHR42813">
    <property type="entry name" value="ZINC-TYPE ALCOHOL DEHYDROGENASE-LIKE"/>
    <property type="match status" value="1"/>
</dbReference>
<evidence type="ECO:0000256" key="5">
    <source>
        <dbReference type="ARBA" id="ARBA00023002"/>
    </source>
</evidence>
<evidence type="ECO:0000259" key="9">
    <source>
        <dbReference type="Pfam" id="PF08240"/>
    </source>
</evidence>
<evidence type="ECO:0000256" key="6">
    <source>
        <dbReference type="ARBA" id="ARBA00023027"/>
    </source>
</evidence>
<dbReference type="GO" id="GO:0016491">
    <property type="term" value="F:oxidoreductase activity"/>
    <property type="evidence" value="ECO:0007669"/>
    <property type="project" value="UniProtKB-KW"/>
</dbReference>
<dbReference type="SUPFAM" id="SSF50129">
    <property type="entry name" value="GroES-like"/>
    <property type="match status" value="1"/>
</dbReference>
<dbReference type="CDD" id="cd08282">
    <property type="entry name" value="PFDH_like"/>
    <property type="match status" value="1"/>
</dbReference>
<keyword evidence="6" id="KW-0520">NAD</keyword>
<proteinExistence type="inferred from homology"/>
<evidence type="ECO:0000256" key="3">
    <source>
        <dbReference type="ARBA" id="ARBA00022723"/>
    </source>
</evidence>
<dbReference type="PANTHER" id="PTHR42813:SF3">
    <property type="entry name" value="GLUTATHIONE-INDEPENDENT FORMALDEHYDE DEHYDROGENASE"/>
    <property type="match status" value="1"/>
</dbReference>